<protein>
    <recommendedName>
        <fullName evidence="3">ATP-binding protein</fullName>
    </recommendedName>
</protein>
<dbReference type="InterPro" id="IPR036890">
    <property type="entry name" value="HATPase_C_sf"/>
</dbReference>
<dbReference type="SUPFAM" id="SSF55874">
    <property type="entry name" value="ATPase domain of HSP90 chaperone/DNA topoisomerase II/histidine kinase"/>
    <property type="match status" value="1"/>
</dbReference>
<name>A0A292ZP71_SPHSA</name>
<dbReference type="RefSeq" id="WP_061939532.1">
    <property type="nucleotide sequence ID" value="NZ_BEWI01000034.1"/>
</dbReference>
<evidence type="ECO:0000313" key="2">
    <source>
        <dbReference type="Proteomes" id="UP000221538"/>
    </source>
</evidence>
<sequence>MSLPAIIRSEIDPAAIAKVTRLFNNTLGDVLAELLQNARRAGATVVDLEVHTIGDDVWLSVNDDGAGIADPAVILALGRSGWNDDIAKREDPAGMGVFSLAGRDVEVQSCANDEGAGWIVRVAADAWEARSPVAVASLNRSRGTTIRFQLDMRWKESLDAAAKSAALYCPLPVRLRGISLHQEDWLAGAEVVVEEAGVRIGLFNDLRATRFSPCVNFHGVIVATALPSVGEKRRNWWARVDIVDAPDLQLVLPARKEMVENAALDALRDRVRCVIYRHIQSLGTHRLAHEQWREAAALGIALPEAEPLLRPWSPATADPHNCSAASGERIASEDHIIVDSFEPAFEQCAAFALGKHGGYEGRLAEPDDTMAGYSWYNCLPHIAVLRFEIERDGATAILDPGEFPGLDSGTVNRLTLVLEFSGEEADQIRIPAPVAIEYDERTHWSFEEARILLASRDALTPAELVDLLEGACFSPSDDRDADSWDTQHSRFLLDAQEMATRLLLGDDAALIERLHAILAYRAQWFVPEGRRFAIVLARDTINIGLEPAQENKRTVAGDANA</sequence>
<dbReference type="EMBL" id="BEWI01000034">
    <property type="protein sequence ID" value="GAY24700.1"/>
    <property type="molecule type" value="Genomic_DNA"/>
</dbReference>
<reference evidence="1 2" key="1">
    <citation type="journal article" date="2013" name="Biodegradation">
        <title>Occurrence of 4-tert-butylphenol (4-t-BP) biodegradation in an aquatic sample caused by the presence of Spirodela polyrrhiza and isolation of a 4-t-BP-utilizing bacterium.</title>
        <authorList>
            <person name="Ogata Y."/>
            <person name="Toyama T."/>
            <person name="Yu N."/>
            <person name="Wang X."/>
            <person name="Sei K."/>
            <person name="Ike M."/>
        </authorList>
    </citation>
    <scope>NUCLEOTIDE SEQUENCE [LARGE SCALE GENOMIC DNA]</scope>
    <source>
        <strain evidence="1 2">OMI</strain>
    </source>
</reference>
<proteinExistence type="predicted"/>
<accession>A0A292ZP71</accession>
<dbReference type="Proteomes" id="UP000221538">
    <property type="component" value="Unassembled WGS sequence"/>
</dbReference>
<gene>
    <name evidence="1" type="ORF">SFOMI_5285</name>
</gene>
<dbReference type="Gene3D" id="3.30.565.10">
    <property type="entry name" value="Histidine kinase-like ATPase, C-terminal domain"/>
    <property type="match status" value="1"/>
</dbReference>
<evidence type="ECO:0008006" key="3">
    <source>
        <dbReference type="Google" id="ProtNLM"/>
    </source>
</evidence>
<organism evidence="1 2">
    <name type="scientific">Sphingobium fuliginis (strain ATCC 27551)</name>
    <dbReference type="NCBI Taxonomy" id="336203"/>
    <lineage>
        <taxon>Bacteria</taxon>
        <taxon>Pseudomonadati</taxon>
        <taxon>Pseudomonadota</taxon>
        <taxon>Alphaproteobacteria</taxon>
        <taxon>Sphingomonadales</taxon>
        <taxon>Sphingomonadaceae</taxon>
        <taxon>Sphingobium</taxon>
    </lineage>
</organism>
<reference evidence="1 2" key="2">
    <citation type="journal article" date="2013" name="Environ. Sci. Technol.">
        <title>The 4-tert-butylphenol-utilizing bacterium Sphingobium fuliginis OMI can degrade bisphenols via phenolic ring hydroxylation and meta-cleavage pathway.</title>
        <authorList>
            <person name="Ogata Y."/>
            <person name="Goda S."/>
            <person name="Toyama T."/>
            <person name="Sei K."/>
            <person name="Ike M."/>
        </authorList>
    </citation>
    <scope>NUCLEOTIDE SEQUENCE [LARGE SCALE GENOMIC DNA]</scope>
    <source>
        <strain evidence="1 2">OMI</strain>
    </source>
</reference>
<dbReference type="AlphaFoldDB" id="A0A292ZP71"/>
<comment type="caution">
    <text evidence="1">The sequence shown here is derived from an EMBL/GenBank/DDBJ whole genome shotgun (WGS) entry which is preliminary data.</text>
</comment>
<evidence type="ECO:0000313" key="1">
    <source>
        <dbReference type="EMBL" id="GAY24700.1"/>
    </source>
</evidence>